<keyword evidence="8 11" id="KW-0460">Magnesium</keyword>
<evidence type="ECO:0000259" key="12">
    <source>
        <dbReference type="SMART" id="SM00852"/>
    </source>
</evidence>
<evidence type="ECO:0000256" key="2">
    <source>
        <dbReference type="ARBA" id="ARBA00002901"/>
    </source>
</evidence>
<keyword evidence="14" id="KW-1185">Reference proteome</keyword>
<dbReference type="NCBIfam" id="TIGR00177">
    <property type="entry name" value="molyb_syn"/>
    <property type="match status" value="1"/>
</dbReference>
<dbReference type="Pfam" id="PF03454">
    <property type="entry name" value="MoeA_C"/>
    <property type="match status" value="1"/>
</dbReference>
<dbReference type="InterPro" id="IPR001453">
    <property type="entry name" value="MoaB/Mog_dom"/>
</dbReference>
<accession>A0A4R0P840</accession>
<comment type="cofactor">
    <cofactor evidence="1 11">
        <name>Mg(2+)</name>
        <dbReference type="ChEBI" id="CHEBI:18420"/>
    </cofactor>
</comment>
<protein>
    <recommendedName>
        <fullName evidence="11">Molybdopterin molybdenumtransferase</fullName>
        <ecNumber evidence="11">2.10.1.1</ecNumber>
    </recommendedName>
</protein>
<dbReference type="UniPathway" id="UPA00344"/>
<organism evidence="13 14">
    <name type="scientific">Oricola cellulosilytica</name>
    <dbReference type="NCBI Taxonomy" id="1429082"/>
    <lineage>
        <taxon>Bacteria</taxon>
        <taxon>Pseudomonadati</taxon>
        <taxon>Pseudomonadota</taxon>
        <taxon>Alphaproteobacteria</taxon>
        <taxon>Hyphomicrobiales</taxon>
        <taxon>Ahrensiaceae</taxon>
        <taxon>Oricola</taxon>
    </lineage>
</organism>
<dbReference type="OrthoDB" id="9804758at2"/>
<dbReference type="Pfam" id="PF03453">
    <property type="entry name" value="MoeA_N"/>
    <property type="match status" value="1"/>
</dbReference>
<dbReference type="FunFam" id="3.40.980.10:FF:000004">
    <property type="entry name" value="Molybdopterin molybdenumtransferase"/>
    <property type="match status" value="1"/>
</dbReference>
<dbReference type="GO" id="GO:0005829">
    <property type="term" value="C:cytosol"/>
    <property type="evidence" value="ECO:0007669"/>
    <property type="project" value="TreeGrafter"/>
</dbReference>
<dbReference type="Gene3D" id="3.40.980.10">
    <property type="entry name" value="MoaB/Mog-like domain"/>
    <property type="match status" value="1"/>
</dbReference>
<dbReference type="PANTHER" id="PTHR10192:SF5">
    <property type="entry name" value="GEPHYRIN"/>
    <property type="match status" value="1"/>
</dbReference>
<feature type="domain" description="MoaB/Mog" evidence="12">
    <location>
        <begin position="176"/>
        <end position="315"/>
    </location>
</feature>
<reference evidence="13 14" key="1">
    <citation type="journal article" date="2015" name="Antonie Van Leeuwenhoek">
        <title>Oricola cellulosilytica gen. nov., sp. nov., a cellulose-degrading bacterium of the family Phyllobacteriaceae isolated from surface seashore water, and emended descriptions of Mesorhizobium loti and Phyllobacterium myrsinacearum.</title>
        <authorList>
            <person name="Hameed A."/>
            <person name="Shahina M."/>
            <person name="Lai W.A."/>
            <person name="Lin S.Y."/>
            <person name="Young L.S."/>
            <person name="Liu Y.C."/>
            <person name="Hsu Y.H."/>
            <person name="Young C.C."/>
        </authorList>
    </citation>
    <scope>NUCLEOTIDE SEQUENCE [LARGE SCALE GENOMIC DNA]</scope>
    <source>
        <strain evidence="13 14">KCTC 52183</strain>
    </source>
</reference>
<dbReference type="GO" id="GO:0006777">
    <property type="term" value="P:Mo-molybdopterin cofactor biosynthetic process"/>
    <property type="evidence" value="ECO:0007669"/>
    <property type="project" value="UniProtKB-UniRule"/>
</dbReference>
<keyword evidence="6 11" id="KW-0808">Transferase</keyword>
<dbReference type="CDD" id="cd00887">
    <property type="entry name" value="MoeA"/>
    <property type="match status" value="1"/>
</dbReference>
<dbReference type="InterPro" id="IPR005111">
    <property type="entry name" value="MoeA_C_domain_IV"/>
</dbReference>
<evidence type="ECO:0000313" key="14">
    <source>
        <dbReference type="Proteomes" id="UP000291301"/>
    </source>
</evidence>
<sequence length="404" mass="42161">MISVAEARSRLLDGVEPLEAERIAIDRANNRILADDLTALRTQPPLPVSAMDGYAVRALDIAGAPASLTVIGQAAAGHPFDGTVKQGETVRIFTGGVVPDGADTILIQENATVVDDGAITANQSETKGRFIRPAGLDFSEGERLLTAGTPLDAGALCLAAAANHPDVSVVRIPRVAILATGDELLPPGSQPGPGQIIASNSYGVAALVREAGGETTDLGIAADTREALSDALDRAVAARADVIVTLGGASVGDHDLVQETFVAKGMTLDFWKIAMRPGKPLMLGRLDGIQVLGLPGNPVSSLVCTHLFLKPLIARLAGRSAVELRMSALLAEPLPANDRREDYLRALAWRDGAGKLHVRAFDRQDSSMIRIFAEANVLIARPPHAPAAVTGDAVEVVVLKPATI</sequence>
<evidence type="ECO:0000256" key="8">
    <source>
        <dbReference type="ARBA" id="ARBA00022842"/>
    </source>
</evidence>
<dbReference type="InterPro" id="IPR036688">
    <property type="entry name" value="MoeA_C_domain_IV_sf"/>
</dbReference>
<evidence type="ECO:0000256" key="7">
    <source>
        <dbReference type="ARBA" id="ARBA00022723"/>
    </source>
</evidence>
<evidence type="ECO:0000256" key="3">
    <source>
        <dbReference type="ARBA" id="ARBA00005046"/>
    </source>
</evidence>
<dbReference type="InterPro" id="IPR005110">
    <property type="entry name" value="MoeA_linker/N"/>
</dbReference>
<proteinExistence type="inferred from homology"/>
<dbReference type="Gene3D" id="2.170.190.11">
    <property type="entry name" value="Molybdopterin biosynthesis moea protein, domain 3"/>
    <property type="match status" value="1"/>
</dbReference>
<dbReference type="Proteomes" id="UP000291301">
    <property type="component" value="Unassembled WGS sequence"/>
</dbReference>
<evidence type="ECO:0000256" key="5">
    <source>
        <dbReference type="ARBA" id="ARBA00022505"/>
    </source>
</evidence>
<dbReference type="SUPFAM" id="SSF63867">
    <property type="entry name" value="MoeA C-terminal domain-like"/>
    <property type="match status" value="1"/>
</dbReference>
<dbReference type="RefSeq" id="WP_131570174.1">
    <property type="nucleotide sequence ID" value="NZ_JAINFK010000005.1"/>
</dbReference>
<evidence type="ECO:0000313" key="13">
    <source>
        <dbReference type="EMBL" id="TCD13199.1"/>
    </source>
</evidence>
<dbReference type="EMBL" id="SJST01000006">
    <property type="protein sequence ID" value="TCD13199.1"/>
    <property type="molecule type" value="Genomic_DNA"/>
</dbReference>
<dbReference type="Pfam" id="PF00994">
    <property type="entry name" value="MoCF_biosynth"/>
    <property type="match status" value="1"/>
</dbReference>
<evidence type="ECO:0000256" key="6">
    <source>
        <dbReference type="ARBA" id="ARBA00022679"/>
    </source>
</evidence>
<dbReference type="AlphaFoldDB" id="A0A4R0P840"/>
<comment type="catalytic activity">
    <reaction evidence="10">
        <text>adenylyl-molybdopterin + molybdate = Mo-molybdopterin + AMP + H(+)</text>
        <dbReference type="Rhea" id="RHEA:35047"/>
        <dbReference type="ChEBI" id="CHEBI:15378"/>
        <dbReference type="ChEBI" id="CHEBI:36264"/>
        <dbReference type="ChEBI" id="CHEBI:62727"/>
        <dbReference type="ChEBI" id="CHEBI:71302"/>
        <dbReference type="ChEBI" id="CHEBI:456215"/>
        <dbReference type="EC" id="2.10.1.1"/>
    </reaction>
</comment>
<dbReference type="PANTHER" id="PTHR10192">
    <property type="entry name" value="MOLYBDOPTERIN BIOSYNTHESIS PROTEIN"/>
    <property type="match status" value="1"/>
</dbReference>
<dbReference type="SUPFAM" id="SSF63882">
    <property type="entry name" value="MoeA N-terminal region -like"/>
    <property type="match status" value="1"/>
</dbReference>
<comment type="caution">
    <text evidence="13">The sequence shown here is derived from an EMBL/GenBank/DDBJ whole genome shotgun (WGS) entry which is preliminary data.</text>
</comment>
<comment type="function">
    <text evidence="2 11">Catalyzes the insertion of molybdate into adenylated molybdopterin with the concomitant release of AMP.</text>
</comment>
<keyword evidence="5 11" id="KW-0500">Molybdenum</keyword>
<dbReference type="Gene3D" id="2.40.340.10">
    <property type="entry name" value="MoeA, C-terminal, domain IV"/>
    <property type="match status" value="1"/>
</dbReference>
<dbReference type="GO" id="GO:0061599">
    <property type="term" value="F:molybdopterin molybdotransferase activity"/>
    <property type="evidence" value="ECO:0007669"/>
    <property type="project" value="UniProtKB-UniRule"/>
</dbReference>
<evidence type="ECO:0000256" key="4">
    <source>
        <dbReference type="ARBA" id="ARBA00010763"/>
    </source>
</evidence>
<dbReference type="InterPro" id="IPR038987">
    <property type="entry name" value="MoeA-like"/>
</dbReference>
<dbReference type="SUPFAM" id="SSF53218">
    <property type="entry name" value="Molybdenum cofactor biosynthesis proteins"/>
    <property type="match status" value="1"/>
</dbReference>
<evidence type="ECO:0000256" key="10">
    <source>
        <dbReference type="ARBA" id="ARBA00047317"/>
    </source>
</evidence>
<dbReference type="Gene3D" id="3.90.105.10">
    <property type="entry name" value="Molybdopterin biosynthesis moea protein, domain 2"/>
    <property type="match status" value="1"/>
</dbReference>
<dbReference type="GO" id="GO:0046872">
    <property type="term" value="F:metal ion binding"/>
    <property type="evidence" value="ECO:0007669"/>
    <property type="project" value="UniProtKB-UniRule"/>
</dbReference>
<dbReference type="InterPro" id="IPR036135">
    <property type="entry name" value="MoeA_linker/N_sf"/>
</dbReference>
<evidence type="ECO:0000256" key="11">
    <source>
        <dbReference type="RuleBase" id="RU365090"/>
    </source>
</evidence>
<keyword evidence="7 11" id="KW-0479">Metal-binding</keyword>
<dbReference type="SMART" id="SM00852">
    <property type="entry name" value="MoCF_biosynth"/>
    <property type="match status" value="1"/>
</dbReference>
<evidence type="ECO:0000256" key="9">
    <source>
        <dbReference type="ARBA" id="ARBA00023150"/>
    </source>
</evidence>
<name>A0A4R0P840_9HYPH</name>
<dbReference type="NCBIfam" id="NF045515">
    <property type="entry name" value="Glp_gephyrin"/>
    <property type="match status" value="1"/>
</dbReference>
<keyword evidence="9 11" id="KW-0501">Molybdenum cofactor biosynthesis</keyword>
<evidence type="ECO:0000256" key="1">
    <source>
        <dbReference type="ARBA" id="ARBA00001946"/>
    </source>
</evidence>
<dbReference type="InterPro" id="IPR036425">
    <property type="entry name" value="MoaB/Mog-like_dom_sf"/>
</dbReference>
<comment type="similarity">
    <text evidence="4 11">Belongs to the MoeA family.</text>
</comment>
<dbReference type="EC" id="2.10.1.1" evidence="11"/>
<comment type="pathway">
    <text evidence="3 11">Cofactor biosynthesis; molybdopterin biosynthesis.</text>
</comment>
<gene>
    <name evidence="13" type="ORF">E0D97_14460</name>
</gene>